<accession>K1XH99</accession>
<evidence type="ECO:0000256" key="1">
    <source>
        <dbReference type="SAM" id="MobiDB-lite"/>
    </source>
</evidence>
<dbReference type="AlphaFoldDB" id="K1XH99"/>
<dbReference type="EMBL" id="JH921480">
    <property type="protein sequence ID" value="EKD11849.1"/>
    <property type="molecule type" value="Genomic_DNA"/>
</dbReference>
<dbReference type="OMA" id="DMRYQVH"/>
<feature type="compositionally biased region" description="Low complexity" evidence="1">
    <location>
        <begin position="20"/>
        <end position="37"/>
    </location>
</feature>
<proteinExistence type="predicted"/>
<keyword evidence="3" id="KW-1185">Reference proteome</keyword>
<feature type="region of interest" description="Disordered" evidence="1">
    <location>
        <begin position="1"/>
        <end position="37"/>
    </location>
</feature>
<evidence type="ECO:0000313" key="3">
    <source>
        <dbReference type="Proteomes" id="UP000006753"/>
    </source>
</evidence>
<dbReference type="FunCoup" id="K1XH99">
    <property type="interactions" value="30"/>
</dbReference>
<dbReference type="STRING" id="1072389.K1XH99"/>
<evidence type="ECO:0000313" key="2">
    <source>
        <dbReference type="EMBL" id="EKD11849.1"/>
    </source>
</evidence>
<dbReference type="eggNOG" id="ENOG502QR34">
    <property type="taxonomic scope" value="Eukaryota"/>
</dbReference>
<dbReference type="InParanoid" id="K1XH99"/>
<dbReference type="RefSeq" id="XP_007297863.1">
    <property type="nucleotide sequence ID" value="XM_007297801.1"/>
</dbReference>
<dbReference type="OrthoDB" id="6419443at2759"/>
<dbReference type="GeneID" id="18765909"/>
<organism evidence="2 3">
    <name type="scientific">Marssonina brunnea f. sp. multigermtubi (strain MB_m1)</name>
    <name type="common">Marssonina leaf spot fungus</name>
    <dbReference type="NCBI Taxonomy" id="1072389"/>
    <lineage>
        <taxon>Eukaryota</taxon>
        <taxon>Fungi</taxon>
        <taxon>Dikarya</taxon>
        <taxon>Ascomycota</taxon>
        <taxon>Pezizomycotina</taxon>
        <taxon>Leotiomycetes</taxon>
        <taxon>Helotiales</taxon>
        <taxon>Drepanopezizaceae</taxon>
        <taxon>Drepanopeziza</taxon>
    </lineage>
</organism>
<dbReference type="HOGENOM" id="CLU_028833_1_0_1"/>
<gene>
    <name evidence="2" type="ORF">MBM_09974</name>
</gene>
<dbReference type="InterPro" id="IPR021463">
    <property type="entry name" value="Methyltransf_34"/>
</dbReference>
<sequence length="411" mass="45776">MGKGGRSGRIVNDFGPTGNSKKGPSAGQKKAAAGKAKTLLKSTKVDAEVNEEGEGEAPLETVVRVKIQQSTLNIFKDTFPEILLSERLQTTLQEVKAALYNRDFERAFGRKDYLEAYSVRWSPSRALCYQAILVDLQKHFADIFPLCQPRQPEVDVPVDSTLHVVAFGGGAAEVVAFGGFLRCLLDATPLKVMPDADLKLENLSITNATTEKDATPESIATKTVDIDLQLIDSASWQDVCSRLLAGLTTLPTLSKYANALARETNSQFIPDGRLESTSHVENCLEMDQSRLEFLFEAKPLLCTLLFTLNELYTASISKATTFLINVTNSAKPGTLLLVVDSPGSYSETQVGSEAKRYPMKWLMDHTLMDPKQPFWEKIVSDDSRWFRIPNSLRYPIQLENMRCQMHLYRRI</sequence>
<protein>
    <recommendedName>
        <fullName evidence="4">25S rRNA (Uridine(2843)-N(3))-methyltransferase</fullName>
    </recommendedName>
</protein>
<evidence type="ECO:0008006" key="4">
    <source>
        <dbReference type="Google" id="ProtNLM"/>
    </source>
</evidence>
<reference evidence="2 3" key="1">
    <citation type="journal article" date="2012" name="BMC Genomics">
        <title>Sequencing the genome of Marssonina brunnea reveals fungus-poplar co-evolution.</title>
        <authorList>
            <person name="Zhu S."/>
            <person name="Cao Y.-Z."/>
            <person name="Jiang C."/>
            <person name="Tan B.-Y."/>
            <person name="Wang Z."/>
            <person name="Feng S."/>
            <person name="Zhang L."/>
            <person name="Su X.-H."/>
            <person name="Brejova B."/>
            <person name="Vinar T."/>
            <person name="Xu M."/>
            <person name="Wang M.-X."/>
            <person name="Zhang S.-G."/>
            <person name="Huang M.-R."/>
            <person name="Wu R."/>
            <person name="Zhou Y."/>
        </authorList>
    </citation>
    <scope>NUCLEOTIDE SEQUENCE [LARGE SCALE GENOMIC DNA]</scope>
    <source>
        <strain evidence="2 3">MB_m1</strain>
    </source>
</reference>
<dbReference type="KEGG" id="mbe:MBM_09974"/>
<dbReference type="Proteomes" id="UP000006753">
    <property type="component" value="Unassembled WGS sequence"/>
</dbReference>
<dbReference type="Pfam" id="PF11312">
    <property type="entry name" value="Methyltransf_34"/>
    <property type="match status" value="1"/>
</dbReference>
<name>K1XH99_MARBU</name>